<accession>A0A426YFX4</accession>
<feature type="domain" description="PH" evidence="3">
    <location>
        <begin position="1"/>
        <end position="46"/>
    </location>
</feature>
<evidence type="ECO:0000256" key="2">
    <source>
        <dbReference type="ARBA" id="ARBA00022801"/>
    </source>
</evidence>
<organism evidence="4 5">
    <name type="scientific">Ensete ventricosum</name>
    <name type="common">Abyssinian banana</name>
    <name type="synonym">Musa ensete</name>
    <dbReference type="NCBI Taxonomy" id="4639"/>
    <lineage>
        <taxon>Eukaryota</taxon>
        <taxon>Viridiplantae</taxon>
        <taxon>Streptophyta</taxon>
        <taxon>Embryophyta</taxon>
        <taxon>Tracheophyta</taxon>
        <taxon>Spermatophyta</taxon>
        <taxon>Magnoliopsida</taxon>
        <taxon>Liliopsida</taxon>
        <taxon>Zingiberales</taxon>
        <taxon>Musaceae</taxon>
        <taxon>Ensete</taxon>
    </lineage>
</organism>
<dbReference type="GO" id="GO:0006139">
    <property type="term" value="P:nucleobase-containing compound metabolic process"/>
    <property type="evidence" value="ECO:0007669"/>
    <property type="project" value="InterPro"/>
</dbReference>
<reference evidence="4 5" key="1">
    <citation type="journal article" date="2014" name="Agronomy (Basel)">
        <title>A Draft Genome Sequence for Ensete ventricosum, the Drought-Tolerant Tree Against Hunger.</title>
        <authorList>
            <person name="Harrison J."/>
            <person name="Moore K.A."/>
            <person name="Paszkiewicz K."/>
            <person name="Jones T."/>
            <person name="Grant M."/>
            <person name="Ambacheew D."/>
            <person name="Muzemil S."/>
            <person name="Studholme D.J."/>
        </authorList>
    </citation>
    <scope>NUCLEOTIDE SEQUENCE [LARGE SCALE GENOMIC DNA]</scope>
</reference>
<dbReference type="AlphaFoldDB" id="A0A426YFX4"/>
<gene>
    <name evidence="4" type="ORF">B296_00036255</name>
</gene>
<dbReference type="InterPro" id="IPR051132">
    <property type="entry name" value="3-5_Exonuclease_domain"/>
</dbReference>
<dbReference type="InterPro" id="IPR002562">
    <property type="entry name" value="3'-5'_exonuclease_dom"/>
</dbReference>
<dbReference type="PROSITE" id="PS50003">
    <property type="entry name" value="PH_DOMAIN"/>
    <property type="match status" value="1"/>
</dbReference>
<keyword evidence="1" id="KW-0540">Nuclease</keyword>
<evidence type="ECO:0000313" key="5">
    <source>
        <dbReference type="Proteomes" id="UP000287651"/>
    </source>
</evidence>
<dbReference type="PANTHER" id="PTHR13620">
    <property type="entry name" value="3-5 EXONUCLEASE"/>
    <property type="match status" value="1"/>
</dbReference>
<comment type="caution">
    <text evidence="4">The sequence shown here is derived from an EMBL/GenBank/DDBJ whole genome shotgun (WGS) entry which is preliminary data.</text>
</comment>
<evidence type="ECO:0000313" key="4">
    <source>
        <dbReference type="EMBL" id="RRT50550.1"/>
    </source>
</evidence>
<dbReference type="InterPro" id="IPR036397">
    <property type="entry name" value="RNaseH_sf"/>
</dbReference>
<keyword evidence="2" id="KW-0378">Hydrolase</keyword>
<dbReference type="EMBL" id="AMZH03012703">
    <property type="protein sequence ID" value="RRT50550.1"/>
    <property type="molecule type" value="Genomic_DNA"/>
</dbReference>
<protein>
    <recommendedName>
        <fullName evidence="3">PH domain-containing protein</fullName>
    </recommendedName>
</protein>
<evidence type="ECO:0000259" key="3">
    <source>
        <dbReference type="PROSITE" id="PS50003"/>
    </source>
</evidence>
<dbReference type="Pfam" id="PF01612">
    <property type="entry name" value="DNA_pol_A_exo1"/>
    <property type="match status" value="1"/>
</dbReference>
<dbReference type="InterPro" id="IPR001849">
    <property type="entry name" value="PH_domain"/>
</dbReference>
<dbReference type="Proteomes" id="UP000287651">
    <property type="component" value="Unassembled WGS sequence"/>
</dbReference>
<name>A0A426YFX4_ENSVE</name>
<dbReference type="SMART" id="SM00474">
    <property type="entry name" value="35EXOc"/>
    <property type="match status" value="1"/>
</dbReference>
<dbReference type="GO" id="GO:0003676">
    <property type="term" value="F:nucleic acid binding"/>
    <property type="evidence" value="ECO:0007669"/>
    <property type="project" value="InterPro"/>
</dbReference>
<evidence type="ECO:0000256" key="1">
    <source>
        <dbReference type="ARBA" id="ARBA00022722"/>
    </source>
</evidence>
<dbReference type="InterPro" id="IPR012337">
    <property type="entry name" value="RNaseH-like_sf"/>
</dbReference>
<dbReference type="CDD" id="cd06141">
    <property type="entry name" value="WRN_exo"/>
    <property type="match status" value="1"/>
</dbReference>
<dbReference type="GO" id="GO:0008408">
    <property type="term" value="F:3'-5' exonuclease activity"/>
    <property type="evidence" value="ECO:0007669"/>
    <property type="project" value="InterPro"/>
</dbReference>
<dbReference type="Gene3D" id="3.30.420.10">
    <property type="entry name" value="Ribonuclease H-like superfamily/Ribonuclease H"/>
    <property type="match status" value="1"/>
</dbReference>
<dbReference type="SUPFAM" id="SSF53098">
    <property type="entry name" value="Ribonuclease H-like"/>
    <property type="match status" value="1"/>
</dbReference>
<dbReference type="GO" id="GO:0005634">
    <property type="term" value="C:nucleus"/>
    <property type="evidence" value="ECO:0007669"/>
    <property type="project" value="TreeGrafter"/>
</dbReference>
<dbReference type="FunFam" id="3.30.420.10:FF:000054">
    <property type="entry name" value="Werner Syndrome-like exonuclease"/>
    <property type="match status" value="1"/>
</dbReference>
<dbReference type="PANTHER" id="PTHR13620:SF105">
    <property type="entry name" value="OS01G0737700 PROTEIN"/>
    <property type="match status" value="1"/>
</dbReference>
<dbReference type="GO" id="GO:0005737">
    <property type="term" value="C:cytoplasm"/>
    <property type="evidence" value="ECO:0007669"/>
    <property type="project" value="TreeGrafter"/>
</dbReference>
<proteinExistence type="predicted"/>
<sequence length="207" mass="23361">MSLSVEQHGDTTFTVTFNDSDNIYTTVTASGDDVDEWIDQILRIHRRRLNRLVVGLDAEWRPSFSPTQNPVAVVQLCVGRRCLLFLILHADYVPASLSDFLADDRFTFVGVGIDGDADRLDDEQNLQIANAVDLRTLAADRMGRRGLKNAGLALLAAQVMGVNVWKPKRVTMSHWDRRYLTYEQISYACSDAFISFEIGRRLFAGEF</sequence>